<reference evidence="1" key="1">
    <citation type="submission" date="2014-05" db="EMBL/GenBank/DDBJ databases">
        <authorList>
            <person name="Chronopoulou M."/>
        </authorList>
    </citation>
    <scope>NUCLEOTIDE SEQUENCE</scope>
    <source>
        <tissue evidence="1">Whole organism</tissue>
    </source>
</reference>
<dbReference type="AlphaFoldDB" id="A0A0K2SWT4"/>
<proteinExistence type="predicted"/>
<dbReference type="EMBL" id="HACA01000614">
    <property type="protein sequence ID" value="CDW17975.1"/>
    <property type="molecule type" value="Transcribed_RNA"/>
</dbReference>
<accession>A0A0K2SWT4</accession>
<sequence length="168" mass="20021">MSFNNYNNGYQSLIYIVDQSDMYMEDGQKRNYHKHVPIIYVDHNRTELNIKIRYDLIHEKGFSADRDVETKGYIYGCDVFVENINDFHSVASLVEIAETKDSSEKLKQDHLNEKVFINDHNNYCQKSTRKYLNNKGLKEFKRRKTSTYVKRSYAQPEDFDFFGIQQCE</sequence>
<evidence type="ECO:0000313" key="1">
    <source>
        <dbReference type="EMBL" id="CDW17975.1"/>
    </source>
</evidence>
<name>A0A0K2SWT4_LEPSM</name>
<protein>
    <submittedName>
        <fullName evidence="1">Uncharacterized protein</fullName>
    </submittedName>
</protein>
<organism evidence="1">
    <name type="scientific">Lepeophtheirus salmonis</name>
    <name type="common">Salmon louse</name>
    <name type="synonym">Caligus salmonis</name>
    <dbReference type="NCBI Taxonomy" id="72036"/>
    <lineage>
        <taxon>Eukaryota</taxon>
        <taxon>Metazoa</taxon>
        <taxon>Ecdysozoa</taxon>
        <taxon>Arthropoda</taxon>
        <taxon>Crustacea</taxon>
        <taxon>Multicrustacea</taxon>
        <taxon>Hexanauplia</taxon>
        <taxon>Copepoda</taxon>
        <taxon>Siphonostomatoida</taxon>
        <taxon>Caligidae</taxon>
        <taxon>Lepeophtheirus</taxon>
    </lineage>
</organism>